<evidence type="ECO:0008006" key="4">
    <source>
        <dbReference type="Google" id="ProtNLM"/>
    </source>
</evidence>
<comment type="caution">
    <text evidence="2">The sequence shown here is derived from an EMBL/GenBank/DDBJ whole genome shotgun (WGS) entry which is preliminary data.</text>
</comment>
<dbReference type="Proteomes" id="UP000178684">
    <property type="component" value="Unassembled WGS sequence"/>
</dbReference>
<dbReference type="EMBL" id="MFIE01000017">
    <property type="protein sequence ID" value="OGF82581.1"/>
    <property type="molecule type" value="Genomic_DNA"/>
</dbReference>
<evidence type="ECO:0000313" key="2">
    <source>
        <dbReference type="EMBL" id="OGF82581.1"/>
    </source>
</evidence>
<name>A0A1F5X4T8_9BACT</name>
<feature type="transmembrane region" description="Helical" evidence="1">
    <location>
        <begin position="39"/>
        <end position="57"/>
    </location>
</feature>
<dbReference type="InterPro" id="IPR014509">
    <property type="entry name" value="YjdF-like"/>
</dbReference>
<dbReference type="Pfam" id="PF09997">
    <property type="entry name" value="DUF2238"/>
    <property type="match status" value="1"/>
</dbReference>
<organism evidence="2 3">
    <name type="scientific">Candidatus Giovannonibacteria bacterium RIFCSPLOWO2_01_FULL_46_13</name>
    <dbReference type="NCBI Taxonomy" id="1798352"/>
    <lineage>
        <taxon>Bacteria</taxon>
        <taxon>Candidatus Giovannoniibacteriota</taxon>
    </lineage>
</organism>
<accession>A0A1F5X4T8</accession>
<keyword evidence="1" id="KW-0812">Transmembrane</keyword>
<sequence length="134" mass="15173">MLSFVLSRRFLVFSLLLIILVHSWAVLTSAYFHYQWLDIVMHATGGFWIGLFAIFLVKNISYPYVIAFWLVLGLVAIVGILWEFFEFGMSQIGLELGRAAFIQPGLEDTLGDLLADLLGGAAAFILFQRRKEIL</sequence>
<evidence type="ECO:0000256" key="1">
    <source>
        <dbReference type="SAM" id="Phobius"/>
    </source>
</evidence>
<evidence type="ECO:0000313" key="3">
    <source>
        <dbReference type="Proteomes" id="UP000178684"/>
    </source>
</evidence>
<keyword evidence="1" id="KW-1133">Transmembrane helix</keyword>
<gene>
    <name evidence="2" type="ORF">A3B18_01305</name>
</gene>
<feature type="transmembrane region" description="Helical" evidence="1">
    <location>
        <begin position="64"/>
        <end position="85"/>
    </location>
</feature>
<dbReference type="AlphaFoldDB" id="A0A1F5X4T8"/>
<keyword evidence="1" id="KW-0472">Membrane</keyword>
<reference evidence="2 3" key="1">
    <citation type="journal article" date="2016" name="Nat. Commun.">
        <title>Thousands of microbial genomes shed light on interconnected biogeochemical processes in an aquifer system.</title>
        <authorList>
            <person name="Anantharaman K."/>
            <person name="Brown C.T."/>
            <person name="Hug L.A."/>
            <person name="Sharon I."/>
            <person name="Castelle C.J."/>
            <person name="Probst A.J."/>
            <person name="Thomas B.C."/>
            <person name="Singh A."/>
            <person name="Wilkins M.J."/>
            <person name="Karaoz U."/>
            <person name="Brodie E.L."/>
            <person name="Williams K.H."/>
            <person name="Hubbard S.S."/>
            <person name="Banfield J.F."/>
        </authorList>
    </citation>
    <scope>NUCLEOTIDE SEQUENCE [LARGE SCALE GENOMIC DNA]</scope>
</reference>
<protein>
    <recommendedName>
        <fullName evidence="4">VanZ-like domain-containing protein</fullName>
    </recommendedName>
</protein>
<proteinExistence type="predicted"/>